<dbReference type="GO" id="GO:0160107">
    <property type="term" value="F:tRNA (adenine(58)-N1)-methyltransferase activity"/>
    <property type="evidence" value="ECO:0007669"/>
    <property type="project" value="UniProtKB-EC"/>
</dbReference>
<dbReference type="AlphaFoldDB" id="A0A1M5J397"/>
<reference evidence="9" key="1">
    <citation type="submission" date="2016-11" db="EMBL/GenBank/DDBJ databases">
        <authorList>
            <person name="Varghese N."/>
            <person name="Submissions S."/>
        </authorList>
    </citation>
    <scope>NUCLEOTIDE SEQUENCE [LARGE SCALE GENOMIC DNA]</scope>
    <source>
        <strain evidence="9">DSM 9756</strain>
    </source>
</reference>
<dbReference type="GO" id="GO:0030488">
    <property type="term" value="P:tRNA methylation"/>
    <property type="evidence" value="ECO:0007669"/>
    <property type="project" value="InterPro"/>
</dbReference>
<comment type="function">
    <text evidence="5">Catalyzes the S-adenosyl-L-methionine-dependent formation of N(1)-methyladenine at position 58 (m1A58) in tRNA.</text>
</comment>
<keyword evidence="3 5" id="KW-0949">S-adenosyl-L-methionine</keyword>
<dbReference type="GO" id="GO:0031515">
    <property type="term" value="C:tRNA (m1A) methyltransferase complex"/>
    <property type="evidence" value="ECO:0007669"/>
    <property type="project" value="UniProtKB-UniRule"/>
</dbReference>
<feature type="domain" description="tRNA (adenine(58)-N(1))-methyltransferase catalytic subunit TRM61 C-terminal" evidence="7">
    <location>
        <begin position="70"/>
        <end position="241"/>
    </location>
</feature>
<comment type="catalytic activity">
    <reaction evidence="5">
        <text>adenosine(58) in tRNA + S-adenosyl-L-methionine = N(1)-methyladenosine(58) in tRNA + S-adenosyl-L-homocysteine + H(+)</text>
        <dbReference type="Rhea" id="RHEA:43152"/>
        <dbReference type="Rhea" id="RHEA-COMP:10365"/>
        <dbReference type="Rhea" id="RHEA-COMP:10366"/>
        <dbReference type="ChEBI" id="CHEBI:15378"/>
        <dbReference type="ChEBI" id="CHEBI:57856"/>
        <dbReference type="ChEBI" id="CHEBI:59789"/>
        <dbReference type="ChEBI" id="CHEBI:74411"/>
        <dbReference type="ChEBI" id="CHEBI:74491"/>
        <dbReference type="EC" id="2.1.1.220"/>
    </reaction>
</comment>
<feature type="binding site" evidence="6">
    <location>
        <begin position="108"/>
        <end position="111"/>
    </location>
    <ligand>
        <name>S-adenosyl-L-methionine</name>
        <dbReference type="ChEBI" id="CHEBI:59789"/>
    </ligand>
</feature>
<feature type="binding site" evidence="6">
    <location>
        <position position="175"/>
    </location>
    <ligand>
        <name>S-adenosyl-L-methionine</name>
        <dbReference type="ChEBI" id="CHEBI:59789"/>
    </ligand>
</feature>
<feature type="binding site" evidence="6">
    <location>
        <position position="129"/>
    </location>
    <ligand>
        <name>S-adenosyl-L-methionine</name>
        <dbReference type="ChEBI" id="CHEBI:59789"/>
    </ligand>
</feature>
<keyword evidence="4 5" id="KW-0819">tRNA processing</keyword>
<feature type="binding site" evidence="6">
    <location>
        <position position="159"/>
    </location>
    <ligand>
        <name>S-adenosyl-L-methionine</name>
        <dbReference type="ChEBI" id="CHEBI:59789"/>
    </ligand>
</feature>
<sequence length="277" mass="30525">MADSRFAAGEMVLLTSQKGKTWLVRAGEGSFSSHLGNVDLNDVVGREEGECLETTQGAKVFLFRPSLTDYIFKLKRKTQIIYPKDIGAFLVYGDIRPGDVVLESGIGSGALTLALLRAVGPEGKVVSVEKRPEFAQLARRHIERFFGGPPLNHELVVGDIESVPVRCTADRVVLDVPEPWHAVGPVSEHLRTGGLLLSWSPNVGQVQLVYKELKAHGYANVTTFELLKRNWKIDERRARPEDRMVAHTGFITVAKKIVRTSGEAPPTIRDPEAPVPK</sequence>
<evidence type="ECO:0000256" key="3">
    <source>
        <dbReference type="ARBA" id="ARBA00022691"/>
    </source>
</evidence>
<keyword evidence="9" id="KW-1185">Reference proteome</keyword>
<proteinExistence type="inferred from homology"/>
<evidence type="ECO:0000256" key="4">
    <source>
        <dbReference type="ARBA" id="ARBA00022694"/>
    </source>
</evidence>
<evidence type="ECO:0000256" key="2">
    <source>
        <dbReference type="ARBA" id="ARBA00022679"/>
    </source>
</evidence>
<gene>
    <name evidence="8" type="ORF">SAMN02745206_03715</name>
</gene>
<dbReference type="EC" id="2.1.1.220" evidence="5"/>
<dbReference type="Proteomes" id="UP000184076">
    <property type="component" value="Unassembled WGS sequence"/>
</dbReference>
<dbReference type="RefSeq" id="WP_073042196.1">
    <property type="nucleotide sequence ID" value="NZ_FQVB01000065.1"/>
</dbReference>
<dbReference type="Gene3D" id="3.10.330.20">
    <property type="match status" value="1"/>
</dbReference>
<dbReference type="InterPro" id="IPR049470">
    <property type="entry name" value="TRM61_C"/>
</dbReference>
<evidence type="ECO:0000256" key="6">
    <source>
        <dbReference type="PIRSR" id="PIRSR017269-1"/>
    </source>
</evidence>
<dbReference type="Pfam" id="PF08704">
    <property type="entry name" value="GCD14"/>
    <property type="match status" value="1"/>
</dbReference>
<dbReference type="STRING" id="1121391.SAMN02745206_03715"/>
<dbReference type="SUPFAM" id="SSF53335">
    <property type="entry name" value="S-adenosyl-L-methionine-dependent methyltransferases"/>
    <property type="match status" value="1"/>
</dbReference>
<dbReference type="PANTHER" id="PTHR12133">
    <property type="entry name" value="TRNA (ADENINE(58)-N(1))-METHYLTRANSFERASE"/>
    <property type="match status" value="1"/>
</dbReference>
<dbReference type="InterPro" id="IPR014816">
    <property type="entry name" value="tRNA_MeTrfase_Gcd14"/>
</dbReference>
<dbReference type="EMBL" id="FQVB01000065">
    <property type="protein sequence ID" value="SHG34483.1"/>
    <property type="molecule type" value="Genomic_DNA"/>
</dbReference>
<evidence type="ECO:0000313" key="9">
    <source>
        <dbReference type="Proteomes" id="UP000184076"/>
    </source>
</evidence>
<evidence type="ECO:0000259" key="7">
    <source>
        <dbReference type="Pfam" id="PF08704"/>
    </source>
</evidence>
<comment type="subunit">
    <text evidence="5">Homotetramer composed of a dimer of dimers.</text>
</comment>
<protein>
    <recommendedName>
        <fullName evidence="5">tRNA (adenine(58)-N(1))-methyltransferase TrmI</fullName>
        <ecNumber evidence="5">2.1.1.220</ecNumber>
    </recommendedName>
</protein>
<dbReference type="Gene3D" id="3.40.50.150">
    <property type="entry name" value="Vaccinia Virus protein VP39"/>
    <property type="match status" value="1"/>
</dbReference>
<dbReference type="PROSITE" id="PS51620">
    <property type="entry name" value="SAM_TRM61"/>
    <property type="match status" value="1"/>
</dbReference>
<dbReference type="CDD" id="cd02440">
    <property type="entry name" value="AdoMet_MTases"/>
    <property type="match status" value="1"/>
</dbReference>
<evidence type="ECO:0000256" key="1">
    <source>
        <dbReference type="ARBA" id="ARBA00022603"/>
    </source>
</evidence>
<comment type="similarity">
    <text evidence="5">Belongs to the class I-like SAM-binding methyltransferase superfamily. TRM61 family.</text>
</comment>
<name>A0A1M5J397_9BACT</name>
<evidence type="ECO:0000256" key="5">
    <source>
        <dbReference type="PIRNR" id="PIRNR017269"/>
    </source>
</evidence>
<organism evidence="8 9">
    <name type="scientific">Desulfacinum infernum DSM 9756</name>
    <dbReference type="NCBI Taxonomy" id="1121391"/>
    <lineage>
        <taxon>Bacteria</taxon>
        <taxon>Pseudomonadati</taxon>
        <taxon>Thermodesulfobacteriota</taxon>
        <taxon>Syntrophobacteria</taxon>
        <taxon>Syntrophobacterales</taxon>
        <taxon>Syntrophobacteraceae</taxon>
        <taxon>Desulfacinum</taxon>
    </lineage>
</organism>
<evidence type="ECO:0000313" key="8">
    <source>
        <dbReference type="EMBL" id="SHG34483.1"/>
    </source>
</evidence>
<keyword evidence="1 5" id="KW-0489">Methyltransferase</keyword>
<keyword evidence="2 5" id="KW-0808">Transferase</keyword>
<dbReference type="InterPro" id="IPR029063">
    <property type="entry name" value="SAM-dependent_MTases_sf"/>
</dbReference>
<dbReference type="PANTHER" id="PTHR12133:SF1">
    <property type="entry name" value="TRNA (ADENINE(58)-N(1))-METHYLTRANSFERASE, MITOCHONDRIAL"/>
    <property type="match status" value="1"/>
</dbReference>
<dbReference type="OrthoDB" id="9781391at2"/>
<dbReference type="PIRSF" id="PIRSF017269">
    <property type="entry name" value="GCD14"/>
    <property type="match status" value="1"/>
</dbReference>
<accession>A0A1M5J397</accession>
<dbReference type="Pfam" id="PF14801">
    <property type="entry name" value="TrmI-like_N"/>
    <property type="match status" value="1"/>
</dbReference>
<dbReference type="FunFam" id="3.10.330.20:FF:000003">
    <property type="entry name" value="tRNA (Adenine(58)-N(1))-methyltransferase, mitochondrial isoform X1"/>
    <property type="match status" value="1"/>
</dbReference>